<comment type="caution">
    <text evidence="2">The sequence shown here is derived from an EMBL/GenBank/DDBJ whole genome shotgun (WGS) entry which is preliminary data.</text>
</comment>
<dbReference type="Proteomes" id="UP000583929">
    <property type="component" value="Unassembled WGS sequence"/>
</dbReference>
<reference evidence="2 3" key="1">
    <citation type="journal article" date="2020" name="bioRxiv">
        <title>Sequence and annotation of 42 cannabis genomes reveals extensive copy number variation in cannabinoid synthesis and pathogen resistance genes.</title>
        <authorList>
            <person name="Mckernan K.J."/>
            <person name="Helbert Y."/>
            <person name="Kane L.T."/>
            <person name="Ebling H."/>
            <person name="Zhang L."/>
            <person name="Liu B."/>
            <person name="Eaton Z."/>
            <person name="Mclaughlin S."/>
            <person name="Kingan S."/>
            <person name="Baybayan P."/>
            <person name="Concepcion G."/>
            <person name="Jordan M."/>
            <person name="Riva A."/>
            <person name="Barbazuk W."/>
            <person name="Harkins T."/>
        </authorList>
    </citation>
    <scope>NUCLEOTIDE SEQUENCE [LARGE SCALE GENOMIC DNA]</scope>
    <source>
        <strain evidence="3">cv. Jamaican Lion 4</strain>
        <tissue evidence="2">Leaf</tissue>
    </source>
</reference>
<dbReference type="AlphaFoldDB" id="A0A7J6IC26"/>
<evidence type="ECO:0000313" key="3">
    <source>
        <dbReference type="Proteomes" id="UP000583929"/>
    </source>
</evidence>
<feature type="domain" description="Transposase (putative) gypsy type" evidence="1">
    <location>
        <begin position="6"/>
        <end position="58"/>
    </location>
</feature>
<evidence type="ECO:0000313" key="2">
    <source>
        <dbReference type="EMBL" id="KAF4404589.1"/>
    </source>
</evidence>
<sequence length="115" mass="12875">MVALSESILKAGVPWLLNPFFIEVLKYFGIAPLHLMPNGWNILTCFYIAFKEATGRAPTANEVHYVYNFQHKLFVQGLLLPPQEGGHAQSLLNAHVASPSYPHTRGVLFWLVEAV</sequence>
<dbReference type="InterPro" id="IPR007321">
    <property type="entry name" value="Transposase_28"/>
</dbReference>
<gene>
    <name evidence="2" type="ORF">G4B88_005975</name>
</gene>
<dbReference type="EMBL" id="JAATIQ010000001">
    <property type="protein sequence ID" value="KAF4404589.1"/>
    <property type="molecule type" value="Genomic_DNA"/>
</dbReference>
<proteinExistence type="predicted"/>
<accession>A0A7J6IC26</accession>
<keyword evidence="3" id="KW-1185">Reference proteome</keyword>
<evidence type="ECO:0000259" key="1">
    <source>
        <dbReference type="Pfam" id="PF04195"/>
    </source>
</evidence>
<name>A0A7J6IC26_CANSA</name>
<organism evidence="2 3">
    <name type="scientific">Cannabis sativa</name>
    <name type="common">Hemp</name>
    <name type="synonym">Marijuana</name>
    <dbReference type="NCBI Taxonomy" id="3483"/>
    <lineage>
        <taxon>Eukaryota</taxon>
        <taxon>Viridiplantae</taxon>
        <taxon>Streptophyta</taxon>
        <taxon>Embryophyta</taxon>
        <taxon>Tracheophyta</taxon>
        <taxon>Spermatophyta</taxon>
        <taxon>Magnoliopsida</taxon>
        <taxon>eudicotyledons</taxon>
        <taxon>Gunneridae</taxon>
        <taxon>Pentapetalae</taxon>
        <taxon>rosids</taxon>
        <taxon>fabids</taxon>
        <taxon>Rosales</taxon>
        <taxon>Cannabaceae</taxon>
        <taxon>Cannabis</taxon>
    </lineage>
</organism>
<dbReference type="Pfam" id="PF04195">
    <property type="entry name" value="Transposase_28"/>
    <property type="match status" value="1"/>
</dbReference>
<protein>
    <recommendedName>
        <fullName evidence="1">Transposase (putative) gypsy type domain-containing protein</fullName>
    </recommendedName>
</protein>